<feature type="transmembrane region" description="Helical" evidence="2">
    <location>
        <begin position="470"/>
        <end position="492"/>
    </location>
</feature>
<dbReference type="GO" id="GO:0009506">
    <property type="term" value="C:plasmodesma"/>
    <property type="evidence" value="ECO:0007669"/>
    <property type="project" value="TreeGrafter"/>
</dbReference>
<feature type="region of interest" description="Disordered" evidence="1">
    <location>
        <begin position="506"/>
        <end position="534"/>
    </location>
</feature>
<organism evidence="4 5">
    <name type="scientific">Phaseolus angularis</name>
    <name type="common">Azuki bean</name>
    <name type="synonym">Vigna angularis</name>
    <dbReference type="NCBI Taxonomy" id="3914"/>
    <lineage>
        <taxon>Eukaryota</taxon>
        <taxon>Viridiplantae</taxon>
        <taxon>Streptophyta</taxon>
        <taxon>Embryophyta</taxon>
        <taxon>Tracheophyta</taxon>
        <taxon>Spermatophyta</taxon>
        <taxon>Magnoliopsida</taxon>
        <taxon>eudicotyledons</taxon>
        <taxon>Gunneridae</taxon>
        <taxon>Pentapetalae</taxon>
        <taxon>rosids</taxon>
        <taxon>fabids</taxon>
        <taxon>Fabales</taxon>
        <taxon>Fabaceae</taxon>
        <taxon>Papilionoideae</taxon>
        <taxon>50 kb inversion clade</taxon>
        <taxon>NPAAA clade</taxon>
        <taxon>indigoferoid/millettioid clade</taxon>
        <taxon>Phaseoleae</taxon>
        <taxon>Vigna</taxon>
    </lineage>
</organism>
<dbReference type="EMBL" id="JABFOF010000009">
    <property type="protein sequence ID" value="KAG2379738.1"/>
    <property type="molecule type" value="Genomic_DNA"/>
</dbReference>
<keyword evidence="2" id="KW-0812">Transmembrane</keyword>
<name>A0A8T0JN99_PHAAN</name>
<keyword evidence="2" id="KW-1133">Transmembrane helix</keyword>
<feature type="transmembrane region" description="Helical" evidence="2">
    <location>
        <begin position="232"/>
        <end position="252"/>
    </location>
</feature>
<feature type="chain" id="PRO_5035776942" description="Transmembrane protein" evidence="3">
    <location>
        <begin position="21"/>
        <end position="534"/>
    </location>
</feature>
<dbReference type="InterPro" id="IPR040283">
    <property type="entry name" value="DDB_G0292058-like"/>
</dbReference>
<dbReference type="PANTHER" id="PTHR31414:SF15">
    <property type="entry name" value="PLASMA MEMBRANE FUSION PROTEIN"/>
    <property type="match status" value="1"/>
</dbReference>
<feature type="transmembrane region" description="Helical" evidence="2">
    <location>
        <begin position="259"/>
        <end position="282"/>
    </location>
</feature>
<feature type="transmembrane region" description="Helical" evidence="2">
    <location>
        <begin position="117"/>
        <end position="141"/>
    </location>
</feature>
<evidence type="ECO:0008006" key="6">
    <source>
        <dbReference type="Google" id="ProtNLM"/>
    </source>
</evidence>
<keyword evidence="2" id="KW-0472">Membrane</keyword>
<dbReference type="PANTHER" id="PTHR31414">
    <property type="entry name" value="TRANSMEMBRANE PROTEIN DDB_G0292058"/>
    <property type="match status" value="1"/>
</dbReference>
<dbReference type="GO" id="GO:0005886">
    <property type="term" value="C:plasma membrane"/>
    <property type="evidence" value="ECO:0007669"/>
    <property type="project" value="TreeGrafter"/>
</dbReference>
<reference evidence="4 5" key="1">
    <citation type="submission" date="2020-05" db="EMBL/GenBank/DDBJ databases">
        <title>Vigna angularis (adzuki bean) Var. LongXiaoDou No. 4 denovo assembly.</title>
        <authorList>
            <person name="Xiang H."/>
        </authorList>
    </citation>
    <scope>NUCLEOTIDE SEQUENCE [LARGE SCALE GENOMIC DNA]</scope>
    <source>
        <tissue evidence="4">Leaf</tissue>
    </source>
</reference>
<feature type="compositionally biased region" description="Basic and acidic residues" evidence="1">
    <location>
        <begin position="517"/>
        <end position="534"/>
    </location>
</feature>
<comment type="caution">
    <text evidence="4">The sequence shown here is derived from an EMBL/GenBank/DDBJ whole genome shotgun (WGS) entry which is preliminary data.</text>
</comment>
<proteinExistence type="predicted"/>
<evidence type="ECO:0000256" key="3">
    <source>
        <dbReference type="SAM" id="SignalP"/>
    </source>
</evidence>
<dbReference type="AlphaFoldDB" id="A0A8T0JN99"/>
<dbReference type="Proteomes" id="UP000743370">
    <property type="component" value="Unassembled WGS sequence"/>
</dbReference>
<feature type="transmembrane region" description="Helical" evidence="2">
    <location>
        <begin position="80"/>
        <end position="105"/>
    </location>
</feature>
<sequence length="534" mass="58734">MVRLVSILVLSWILFSPCHAEDSGSPNGNSAPENNSIIPLAATRTYRIDPSNDFNYYDGGWDITNTHYYMSLAFSGVPPVAVAVCWFFMVAISFTLIALLSCCGCCKGKHSAECSRIIYVVSLSFIVLFLIMTAIGGFFLYTGLERFQITANDVSDVLVTKANSIFNIVQNVVTNLAAAKNIQVAGFTLPDDIKQGIEMAEDFTNEADIIRNQAEKTARISMEFLNAVSESLIIVGSMMLILAAIGFMVSFFGWKVVVYILLFFGWILVTITFLLSSLSLVVHNGVADTCVAIDEWVQHPRSESALSKLLPCMDEATTQKTLDISKNTSYLVVNLVNEFVVNVANNDNPPMADKDIKYNQSGPALPLICNPFFPNMTERKCDTMEITLKGAPTAYQGFLCDTSPSGVCITVGRLTPSLYSKVMVATNLSDSLYRNGPIFAGLLNCSFVIATFDQINDHDCPSFKRNSHQIFVGLVVVSTAVMFSVILWVLFVKERQVQMSAKKLRTTTTTPGVVPQNHDHDVVPQDQENHISSP</sequence>
<evidence type="ECO:0000256" key="1">
    <source>
        <dbReference type="SAM" id="MobiDB-lite"/>
    </source>
</evidence>
<gene>
    <name evidence="4" type="ORF">HKW66_Vig0165170</name>
</gene>
<evidence type="ECO:0000313" key="5">
    <source>
        <dbReference type="Proteomes" id="UP000743370"/>
    </source>
</evidence>
<evidence type="ECO:0000256" key="2">
    <source>
        <dbReference type="SAM" id="Phobius"/>
    </source>
</evidence>
<accession>A0A8T0JN99</accession>
<protein>
    <recommendedName>
        <fullName evidence="6">Transmembrane protein</fullName>
    </recommendedName>
</protein>
<keyword evidence="3" id="KW-0732">Signal</keyword>
<evidence type="ECO:0000313" key="4">
    <source>
        <dbReference type="EMBL" id="KAG2379738.1"/>
    </source>
</evidence>
<feature type="signal peptide" evidence="3">
    <location>
        <begin position="1"/>
        <end position="20"/>
    </location>
</feature>